<dbReference type="AlphaFoldDB" id="A0A0B1YS08"/>
<dbReference type="Proteomes" id="UP000030949">
    <property type="component" value="Unassembled WGS sequence"/>
</dbReference>
<sequence length="82" mass="9054">MLPIIRLDGRGFVGGYSVGELVRLQLVVFLLQLPDVDFVLAGSFRLSINEARSFGRFKLMMPVMDTDTGGLQGPDISVLCFF</sequence>
<evidence type="ECO:0000313" key="2">
    <source>
        <dbReference type="Proteomes" id="UP000030949"/>
    </source>
</evidence>
<organism evidence="1 2">
    <name type="scientific">Pseudomonas frederiksbergensis</name>
    <dbReference type="NCBI Taxonomy" id="104087"/>
    <lineage>
        <taxon>Bacteria</taxon>
        <taxon>Pseudomonadati</taxon>
        <taxon>Pseudomonadota</taxon>
        <taxon>Gammaproteobacteria</taxon>
        <taxon>Pseudomonadales</taxon>
        <taxon>Pseudomonadaceae</taxon>
        <taxon>Pseudomonas</taxon>
    </lineage>
</organism>
<reference evidence="2" key="1">
    <citation type="submission" date="2015-03" db="EMBL/GenBank/DDBJ databases">
        <title>Pseudomonas frederiksbergensis hydrocarbon degrader.</title>
        <authorList>
            <person name="Brown L.M."/>
            <person name="Ruiz O.N."/>
            <person name="Mueller S."/>
            <person name="Gunasekera T.S."/>
        </authorList>
    </citation>
    <scope>NUCLEOTIDE SEQUENCE [LARGE SCALE GENOMIC DNA]</scope>
    <source>
        <strain evidence="2">SI8</strain>
    </source>
</reference>
<gene>
    <name evidence="1" type="ORF">JZ00_29575</name>
</gene>
<proteinExistence type="predicted"/>
<protein>
    <submittedName>
        <fullName evidence="1">Uncharacterized protein</fullName>
    </submittedName>
</protein>
<evidence type="ECO:0000313" key="1">
    <source>
        <dbReference type="EMBL" id="KHK61260.1"/>
    </source>
</evidence>
<comment type="caution">
    <text evidence="1">The sequence shown here is derived from an EMBL/GenBank/DDBJ whole genome shotgun (WGS) entry which is preliminary data.</text>
</comment>
<dbReference type="EMBL" id="JQGJ01000040">
    <property type="protein sequence ID" value="KHK61260.1"/>
    <property type="molecule type" value="Genomic_DNA"/>
</dbReference>
<name>A0A0B1YS08_9PSED</name>
<accession>A0A0B1YS08</accession>